<feature type="domain" description="TRF2-interacting telomeric protein/Rap1 C-terminal" evidence="7">
    <location>
        <begin position="293"/>
        <end position="360"/>
    </location>
</feature>
<comment type="similarity">
    <text evidence="5">Belongs to the RAP1 family.</text>
</comment>
<dbReference type="AlphaFoldDB" id="A0A9Q0IKN6"/>
<protein>
    <recommendedName>
        <fullName evidence="5">Telomeric repeat-binding factor 2-interacting protein 1</fullName>
        <shortName evidence="5">TERF2-interacting telomeric protein 1</shortName>
    </recommendedName>
    <alternativeName>
        <fullName evidence="5">Repressor/activator protein 1 homolog</fullName>
    </alternativeName>
</protein>
<evidence type="ECO:0000256" key="2">
    <source>
        <dbReference type="ARBA" id="ARBA00023159"/>
    </source>
</evidence>
<evidence type="ECO:0000256" key="1">
    <source>
        <dbReference type="ARBA" id="ARBA00023015"/>
    </source>
</evidence>
<comment type="subunit">
    <text evidence="5">Homodimer.</text>
</comment>
<dbReference type="Pfam" id="PF11626">
    <property type="entry name" value="Rap1_C"/>
    <property type="match status" value="1"/>
</dbReference>
<accession>A0A9Q0IKN6</accession>
<sequence>MLSLQWQRRRKRWWWGAEEEAPPLVPAKAPQHTSSPVRSQKNKTTTTASEPEVGASPGTPLRRSFRCPTLPHTPPSDTPSRKKARTSAPSGSPKASTSTASPSSLPPPAPPAQPASTPTAPPAHQPTESPPLAGRTPTSNGAANPATQKEAEPTGKRKEKRKLGVLEMASDEFEDGGESDYEEAPDQLETQKDTQHHPAETASMPPTATPQVATETRTAMETSQVAPKPHLFIFDNESQEECSQPMDCDEAATPVGPRPIGKKGEVVSETQAQLEEDMQRIRELVKQTNQDLVSVTKALLKTSGDFSSALALLLNPASAQGPPWSRRHDRLLLTSDPKAHRQLRKRYGEQSVARRLAFLNGE</sequence>
<evidence type="ECO:0000256" key="3">
    <source>
        <dbReference type="ARBA" id="ARBA00023163"/>
    </source>
</evidence>
<comment type="function">
    <text evidence="5">Acts both as a regulator of telomere function and as a transcription regulator. Involved in the regulation of telomere length and protection as a component of the shelterin complex (telosome). Does not bind DNA directly: recruited to telomeric double-stranded 5'-TTAGGG-3' repeats via its interaction with terf2. Independently of its function in telomeres, also acts as a transcription regulator: recruited to extratelomeric 5'-TTAGGG-3' sites via its association with terf2 or other factors, and regulates gene expression.</text>
</comment>
<dbReference type="GO" id="GO:0010833">
    <property type="term" value="P:telomere maintenance via telomere lengthening"/>
    <property type="evidence" value="ECO:0007669"/>
    <property type="project" value="UniProtKB-UniRule"/>
</dbReference>
<keyword evidence="4 5" id="KW-0539">Nucleus</keyword>
<evidence type="ECO:0000313" key="8">
    <source>
        <dbReference type="EMBL" id="KAJ3602319.1"/>
    </source>
</evidence>
<dbReference type="GO" id="GO:0042162">
    <property type="term" value="F:telomeric DNA binding"/>
    <property type="evidence" value="ECO:0007669"/>
    <property type="project" value="TreeGrafter"/>
</dbReference>
<feature type="compositionally biased region" description="Polar residues" evidence="6">
    <location>
        <begin position="136"/>
        <end position="147"/>
    </location>
</feature>
<dbReference type="GO" id="GO:0031848">
    <property type="term" value="P:protection from non-homologous end joining at telomere"/>
    <property type="evidence" value="ECO:0007669"/>
    <property type="project" value="TreeGrafter"/>
</dbReference>
<keyword evidence="5" id="KW-0158">Chromosome</keyword>
<dbReference type="InterPro" id="IPR021661">
    <property type="entry name" value="Rap1_C"/>
</dbReference>
<evidence type="ECO:0000256" key="5">
    <source>
        <dbReference type="RuleBase" id="RU367107"/>
    </source>
</evidence>
<evidence type="ECO:0000259" key="7">
    <source>
        <dbReference type="Pfam" id="PF11626"/>
    </source>
</evidence>
<name>A0A9Q0IKN6_9TELE</name>
<evidence type="ECO:0000256" key="6">
    <source>
        <dbReference type="SAM" id="MobiDB-lite"/>
    </source>
</evidence>
<dbReference type="OrthoDB" id="435460at2759"/>
<comment type="subcellular location">
    <subcellularLocation>
        <location evidence="5">Nucleus</location>
    </subcellularLocation>
    <subcellularLocation>
        <location evidence="5">Chromosome</location>
        <location evidence="5">Telomere</location>
    </subcellularLocation>
</comment>
<feature type="compositionally biased region" description="Basic and acidic residues" evidence="6">
    <location>
        <begin position="189"/>
        <end position="199"/>
    </location>
</feature>
<feature type="compositionally biased region" description="Polar residues" evidence="6">
    <location>
        <begin position="31"/>
        <end position="49"/>
    </location>
</feature>
<feature type="region of interest" description="Disordered" evidence="6">
    <location>
        <begin position="1"/>
        <end position="227"/>
    </location>
</feature>
<feature type="compositionally biased region" description="Polar residues" evidence="6">
    <location>
        <begin position="204"/>
        <end position="225"/>
    </location>
</feature>
<dbReference type="PANTHER" id="PTHR16466:SF6">
    <property type="entry name" value="TELOMERIC REPEAT-BINDING FACTOR 2-INTERACTING PROTEIN 1"/>
    <property type="match status" value="1"/>
</dbReference>
<keyword evidence="9" id="KW-1185">Reference proteome</keyword>
<keyword evidence="1 5" id="KW-0805">Transcription regulation</keyword>
<dbReference type="Proteomes" id="UP001148018">
    <property type="component" value="Unassembled WGS sequence"/>
</dbReference>
<comment type="caution">
    <text evidence="8">The sequence shown here is derived from an EMBL/GenBank/DDBJ whole genome shotgun (WGS) entry which is preliminary data.</text>
</comment>
<dbReference type="EMBL" id="JANIIK010000046">
    <property type="protein sequence ID" value="KAJ3602319.1"/>
    <property type="molecule type" value="Genomic_DNA"/>
</dbReference>
<feature type="compositionally biased region" description="Acidic residues" evidence="6">
    <location>
        <begin position="169"/>
        <end position="186"/>
    </location>
</feature>
<proteinExistence type="inferred from homology"/>
<feature type="compositionally biased region" description="Low complexity" evidence="6">
    <location>
        <begin position="86"/>
        <end position="103"/>
    </location>
</feature>
<dbReference type="PANTHER" id="PTHR16466">
    <property type="entry name" value="TELOMERE REPEAT-BINDING FACTOR 2-INTERACTING PROTEIN 1"/>
    <property type="match status" value="1"/>
</dbReference>
<gene>
    <name evidence="8" type="ORF">NHX12_030078</name>
</gene>
<dbReference type="InterPro" id="IPR039595">
    <property type="entry name" value="TE2IP/Rap1"/>
</dbReference>
<evidence type="ECO:0000313" key="9">
    <source>
        <dbReference type="Proteomes" id="UP001148018"/>
    </source>
</evidence>
<dbReference type="GO" id="GO:0006355">
    <property type="term" value="P:regulation of DNA-templated transcription"/>
    <property type="evidence" value="ECO:0007669"/>
    <property type="project" value="UniProtKB-UniRule"/>
</dbReference>
<organism evidence="8 9">
    <name type="scientific">Muraenolepis orangiensis</name>
    <name type="common">Patagonian moray cod</name>
    <dbReference type="NCBI Taxonomy" id="630683"/>
    <lineage>
        <taxon>Eukaryota</taxon>
        <taxon>Metazoa</taxon>
        <taxon>Chordata</taxon>
        <taxon>Craniata</taxon>
        <taxon>Vertebrata</taxon>
        <taxon>Euteleostomi</taxon>
        <taxon>Actinopterygii</taxon>
        <taxon>Neopterygii</taxon>
        <taxon>Teleostei</taxon>
        <taxon>Neoteleostei</taxon>
        <taxon>Acanthomorphata</taxon>
        <taxon>Zeiogadaria</taxon>
        <taxon>Gadariae</taxon>
        <taxon>Gadiformes</taxon>
        <taxon>Muraenolepidoidei</taxon>
        <taxon>Muraenolepididae</taxon>
        <taxon>Muraenolepis</taxon>
    </lineage>
</organism>
<keyword evidence="3 5" id="KW-0804">Transcription</keyword>
<keyword evidence="2 5" id="KW-0010">Activator</keyword>
<reference evidence="8" key="1">
    <citation type="submission" date="2022-07" db="EMBL/GenBank/DDBJ databases">
        <title>Chromosome-level genome of Muraenolepis orangiensis.</title>
        <authorList>
            <person name="Kim J."/>
        </authorList>
    </citation>
    <scope>NUCLEOTIDE SEQUENCE</scope>
    <source>
        <strain evidence="8">KU_S4_2022</strain>
        <tissue evidence="8">Muscle</tissue>
    </source>
</reference>
<dbReference type="GO" id="GO:0070187">
    <property type="term" value="C:shelterin complex"/>
    <property type="evidence" value="ECO:0007669"/>
    <property type="project" value="TreeGrafter"/>
</dbReference>
<feature type="compositionally biased region" description="Pro residues" evidence="6">
    <location>
        <begin position="104"/>
        <end position="124"/>
    </location>
</feature>
<evidence type="ECO:0000256" key="4">
    <source>
        <dbReference type="ARBA" id="ARBA00023242"/>
    </source>
</evidence>
<keyword evidence="5" id="KW-0779">Telomere</keyword>